<evidence type="ECO:0000256" key="2">
    <source>
        <dbReference type="ARBA" id="ARBA00007362"/>
    </source>
</evidence>
<feature type="transmembrane region" description="Helical" evidence="8">
    <location>
        <begin position="159"/>
        <end position="177"/>
    </location>
</feature>
<evidence type="ECO:0000313" key="11">
    <source>
        <dbReference type="EMBL" id="MBB5855676.1"/>
    </source>
</evidence>
<dbReference type="Proteomes" id="UP000580861">
    <property type="component" value="Unassembled WGS sequence"/>
</dbReference>
<evidence type="ECO:0000256" key="1">
    <source>
        <dbReference type="ARBA" id="ARBA00004651"/>
    </source>
</evidence>
<comment type="similarity">
    <text evidence="2">Belongs to the EamA transporter family.</text>
</comment>
<dbReference type="InterPro" id="IPR037185">
    <property type="entry name" value="EmrE-like"/>
</dbReference>
<dbReference type="PANTHER" id="PTHR42920:SF5">
    <property type="entry name" value="EAMA DOMAIN-CONTAINING PROTEIN"/>
    <property type="match status" value="1"/>
</dbReference>
<feature type="transmembrane region" description="Helical" evidence="8">
    <location>
        <begin position="37"/>
        <end position="57"/>
    </location>
</feature>
<feature type="transmembrane region" description="Helical" evidence="8">
    <location>
        <begin position="272"/>
        <end position="291"/>
    </location>
</feature>
<feature type="chain" id="PRO_5032473371" evidence="9">
    <location>
        <begin position="25"/>
        <end position="321"/>
    </location>
</feature>
<dbReference type="InterPro" id="IPR000620">
    <property type="entry name" value="EamA_dom"/>
</dbReference>
<dbReference type="EMBL" id="JACHMX010000001">
    <property type="protein sequence ID" value="MBB5855676.1"/>
    <property type="molecule type" value="Genomic_DNA"/>
</dbReference>
<feature type="signal peptide" evidence="9">
    <location>
        <begin position="1"/>
        <end position="24"/>
    </location>
</feature>
<evidence type="ECO:0000256" key="5">
    <source>
        <dbReference type="ARBA" id="ARBA00022989"/>
    </source>
</evidence>
<evidence type="ECO:0000256" key="7">
    <source>
        <dbReference type="SAM" id="MobiDB-lite"/>
    </source>
</evidence>
<feature type="transmembrane region" description="Helical" evidence="8">
    <location>
        <begin position="248"/>
        <end position="266"/>
    </location>
</feature>
<feature type="transmembrane region" description="Helical" evidence="8">
    <location>
        <begin position="218"/>
        <end position="236"/>
    </location>
</feature>
<accession>A0A841B6G9</accession>
<feature type="region of interest" description="Disordered" evidence="7">
    <location>
        <begin position="299"/>
        <end position="321"/>
    </location>
</feature>
<keyword evidence="3" id="KW-1003">Cell membrane</keyword>
<gene>
    <name evidence="11" type="ORF">HDA45_005763</name>
</gene>
<reference evidence="11 12" key="1">
    <citation type="submission" date="2020-08" db="EMBL/GenBank/DDBJ databases">
        <title>Sequencing the genomes of 1000 actinobacteria strains.</title>
        <authorList>
            <person name="Klenk H.-P."/>
        </authorList>
    </citation>
    <scope>NUCLEOTIDE SEQUENCE [LARGE SCALE GENOMIC DNA]</scope>
    <source>
        <strain evidence="11 12">DSM 45272</strain>
    </source>
</reference>
<feature type="transmembrane region" description="Helical" evidence="8">
    <location>
        <begin position="189"/>
        <end position="212"/>
    </location>
</feature>
<keyword evidence="9" id="KW-0732">Signal</keyword>
<feature type="transmembrane region" description="Helical" evidence="8">
    <location>
        <begin position="78"/>
        <end position="99"/>
    </location>
</feature>
<comment type="subcellular location">
    <subcellularLocation>
        <location evidence="1">Cell membrane</location>
        <topology evidence="1">Multi-pass membrane protein</topology>
    </subcellularLocation>
</comment>
<dbReference type="InterPro" id="IPR051258">
    <property type="entry name" value="Diverse_Substrate_Transporter"/>
</dbReference>
<evidence type="ECO:0000313" key="12">
    <source>
        <dbReference type="Proteomes" id="UP000580861"/>
    </source>
</evidence>
<dbReference type="AlphaFoldDB" id="A0A841B6G9"/>
<name>A0A841B6G9_9PSEU</name>
<sequence length="321" mass="32851">MRSLVSVCAALLAVALWATNATVAAEALRSVTALQLLTLQYGAAAATLAIVGAWGALRSREAARETWTRGPNSPGWRGLTVGMVGLTGTIFLQKVSFAFAPVFDANAISYGWPLLIAVWGAWSRGITRGWPQLLLSALGMAGVVLLLGAGAEGLSPGSLVGYVLAAGSAACMAFYTVAAGRSRLRTVRVLFPAAIAGTVVAWIGSGISGAAWPPVSEWPGSIYLGIGPMAAGYLLWTAASARGHPSVIAAIGYLTPFASTALLIVAGAPVTALTVVGAILILACNIGVLLLSRNPEAERNHAGDETIPNTSTPELLRNAGH</sequence>
<dbReference type="GO" id="GO:0005886">
    <property type="term" value="C:plasma membrane"/>
    <property type="evidence" value="ECO:0007669"/>
    <property type="project" value="UniProtKB-SubCell"/>
</dbReference>
<protein>
    <submittedName>
        <fullName evidence="11">Drug/metabolite transporter (DMT)-like permease</fullName>
    </submittedName>
</protein>
<dbReference type="Pfam" id="PF00892">
    <property type="entry name" value="EamA"/>
    <property type="match status" value="2"/>
</dbReference>
<organism evidence="11 12">
    <name type="scientific">Amycolatopsis umgeniensis</name>
    <dbReference type="NCBI Taxonomy" id="336628"/>
    <lineage>
        <taxon>Bacteria</taxon>
        <taxon>Bacillati</taxon>
        <taxon>Actinomycetota</taxon>
        <taxon>Actinomycetes</taxon>
        <taxon>Pseudonocardiales</taxon>
        <taxon>Pseudonocardiaceae</taxon>
        <taxon>Amycolatopsis</taxon>
    </lineage>
</organism>
<feature type="domain" description="EamA" evidence="10">
    <location>
        <begin position="160"/>
        <end position="283"/>
    </location>
</feature>
<proteinExistence type="inferred from homology"/>
<evidence type="ECO:0000256" key="9">
    <source>
        <dbReference type="SAM" id="SignalP"/>
    </source>
</evidence>
<evidence type="ECO:0000256" key="8">
    <source>
        <dbReference type="SAM" id="Phobius"/>
    </source>
</evidence>
<feature type="transmembrane region" description="Helical" evidence="8">
    <location>
        <begin position="134"/>
        <end position="153"/>
    </location>
</feature>
<dbReference type="SUPFAM" id="SSF103481">
    <property type="entry name" value="Multidrug resistance efflux transporter EmrE"/>
    <property type="match status" value="1"/>
</dbReference>
<feature type="transmembrane region" description="Helical" evidence="8">
    <location>
        <begin position="105"/>
        <end position="122"/>
    </location>
</feature>
<dbReference type="PANTHER" id="PTHR42920">
    <property type="entry name" value="OS03G0707200 PROTEIN-RELATED"/>
    <property type="match status" value="1"/>
</dbReference>
<evidence type="ECO:0000256" key="6">
    <source>
        <dbReference type="ARBA" id="ARBA00023136"/>
    </source>
</evidence>
<evidence type="ECO:0000256" key="3">
    <source>
        <dbReference type="ARBA" id="ARBA00022475"/>
    </source>
</evidence>
<comment type="caution">
    <text evidence="11">The sequence shown here is derived from an EMBL/GenBank/DDBJ whole genome shotgun (WGS) entry which is preliminary data.</text>
</comment>
<keyword evidence="5 8" id="KW-1133">Transmembrane helix</keyword>
<feature type="domain" description="EamA" evidence="10">
    <location>
        <begin position="7"/>
        <end position="147"/>
    </location>
</feature>
<keyword evidence="6 8" id="KW-0472">Membrane</keyword>
<keyword evidence="4 8" id="KW-0812">Transmembrane</keyword>
<evidence type="ECO:0000259" key="10">
    <source>
        <dbReference type="Pfam" id="PF00892"/>
    </source>
</evidence>
<keyword evidence="12" id="KW-1185">Reference proteome</keyword>
<evidence type="ECO:0000256" key="4">
    <source>
        <dbReference type="ARBA" id="ARBA00022692"/>
    </source>
</evidence>
<dbReference type="RefSeq" id="WP_184900552.1">
    <property type="nucleotide sequence ID" value="NZ_JACHMX010000001.1"/>
</dbReference>